<dbReference type="InterPro" id="IPR052211">
    <property type="entry name" value="Cpx_auxiliary_protein"/>
</dbReference>
<dbReference type="RefSeq" id="WP_113873901.1">
    <property type="nucleotide sequence ID" value="NZ_QNRF01000003.1"/>
</dbReference>
<sequence>MKFTKQLIIASLVLPLTLGATSSFAHGDKEGKGPRGPQQECRMGGFDRGMMKELTLTDSQKEQLKELRKDSREAMKAEFDKAPKPDMQAREAHMQALKDLMMADNFNPAKATELVKEMSEKRTERQVHKLSQQHKMLSVLTADQKETFFELQQERAEDCADKPHKGKRH</sequence>
<dbReference type="GO" id="GO:0030288">
    <property type="term" value="C:outer membrane-bounded periplasmic space"/>
    <property type="evidence" value="ECO:0007669"/>
    <property type="project" value="TreeGrafter"/>
</dbReference>
<accession>A0A366D391</accession>
<comment type="caution">
    <text evidence="6">The sequence shown here is derived from an EMBL/GenBank/DDBJ whole genome shotgun (WGS) entry which is preliminary data.</text>
</comment>
<dbReference type="CDD" id="cd09916">
    <property type="entry name" value="CpxP_like"/>
    <property type="match status" value="1"/>
</dbReference>
<dbReference type="Proteomes" id="UP000252086">
    <property type="component" value="Unassembled WGS sequence"/>
</dbReference>
<keyword evidence="7" id="KW-1185">Reference proteome</keyword>
<organism evidence="6 7">
    <name type="scientific">Marinomonas aquiplantarum</name>
    <dbReference type="NCBI Taxonomy" id="491951"/>
    <lineage>
        <taxon>Bacteria</taxon>
        <taxon>Pseudomonadati</taxon>
        <taxon>Pseudomonadota</taxon>
        <taxon>Gammaproteobacteria</taxon>
        <taxon>Oceanospirillales</taxon>
        <taxon>Oceanospirillaceae</taxon>
        <taxon>Marinomonas</taxon>
    </lineage>
</organism>
<feature type="signal peptide" evidence="5">
    <location>
        <begin position="1"/>
        <end position="25"/>
    </location>
</feature>
<dbReference type="NCBIfam" id="NF009391">
    <property type="entry name" value="PRK12750.1"/>
    <property type="match status" value="1"/>
</dbReference>
<comment type="subcellular location">
    <subcellularLocation>
        <location evidence="1">Periplasm</location>
    </subcellularLocation>
</comment>
<reference evidence="6 7" key="1">
    <citation type="submission" date="2018-06" db="EMBL/GenBank/DDBJ databases">
        <title>Genomic Encyclopedia of Type Strains, Phase III (KMG-III): the genomes of soil and plant-associated and newly described type strains.</title>
        <authorList>
            <person name="Whitman W."/>
        </authorList>
    </citation>
    <scope>NUCLEOTIDE SEQUENCE [LARGE SCALE GENOMIC DNA]</scope>
    <source>
        <strain evidence="6 7">CECT 7732</strain>
    </source>
</reference>
<keyword evidence="3 5" id="KW-0732">Signal</keyword>
<evidence type="ECO:0000313" key="7">
    <source>
        <dbReference type="Proteomes" id="UP000252086"/>
    </source>
</evidence>
<keyword evidence="4" id="KW-0574">Periplasm</keyword>
<feature type="chain" id="PRO_5016809576" evidence="5">
    <location>
        <begin position="26"/>
        <end position="169"/>
    </location>
</feature>
<dbReference type="InterPro" id="IPR012899">
    <property type="entry name" value="LTXXQ"/>
</dbReference>
<name>A0A366D391_9GAMM</name>
<dbReference type="PANTHER" id="PTHR38102:SF1">
    <property type="entry name" value="PERIPLASMIC CHAPERONE SPY"/>
    <property type="match status" value="1"/>
</dbReference>
<dbReference type="PIRSF" id="PIRSF034445">
    <property type="entry name" value="CpxP_Spy"/>
    <property type="match status" value="1"/>
</dbReference>
<evidence type="ECO:0000256" key="4">
    <source>
        <dbReference type="ARBA" id="ARBA00022764"/>
    </source>
</evidence>
<evidence type="ECO:0000256" key="2">
    <source>
        <dbReference type="ARBA" id="ARBA00008441"/>
    </source>
</evidence>
<protein>
    <submittedName>
        <fullName evidence="6">Protein CpxP</fullName>
    </submittedName>
</protein>
<dbReference type="EMBL" id="QNRF01000003">
    <property type="protein sequence ID" value="RBO83914.1"/>
    <property type="molecule type" value="Genomic_DNA"/>
</dbReference>
<comment type="similarity">
    <text evidence="2">Belongs to the CpxP/Spy family.</text>
</comment>
<dbReference type="PANTHER" id="PTHR38102">
    <property type="entry name" value="PERIPLASMIC CHAPERONE SPY"/>
    <property type="match status" value="1"/>
</dbReference>
<dbReference type="Gene3D" id="1.20.120.1490">
    <property type="match status" value="1"/>
</dbReference>
<dbReference type="GO" id="GO:0051082">
    <property type="term" value="F:unfolded protein binding"/>
    <property type="evidence" value="ECO:0007669"/>
    <property type="project" value="TreeGrafter"/>
</dbReference>
<dbReference type="AlphaFoldDB" id="A0A366D391"/>
<dbReference type="Pfam" id="PF07813">
    <property type="entry name" value="LTXXQ"/>
    <property type="match status" value="1"/>
</dbReference>
<evidence type="ECO:0000256" key="5">
    <source>
        <dbReference type="SAM" id="SignalP"/>
    </source>
</evidence>
<evidence type="ECO:0000313" key="6">
    <source>
        <dbReference type="EMBL" id="RBO83914.1"/>
    </source>
</evidence>
<evidence type="ECO:0000256" key="1">
    <source>
        <dbReference type="ARBA" id="ARBA00004418"/>
    </source>
</evidence>
<proteinExistence type="inferred from homology"/>
<evidence type="ECO:0000256" key="3">
    <source>
        <dbReference type="ARBA" id="ARBA00022729"/>
    </source>
</evidence>
<dbReference type="OrthoDB" id="6105813at2"/>
<gene>
    <name evidence="6" type="ORF">DFP76_103188</name>
</gene>